<accession>A0A2S7UWV8</accession>
<protein>
    <submittedName>
        <fullName evidence="1">Uncharacterized protein</fullName>
    </submittedName>
</protein>
<comment type="caution">
    <text evidence="1">The sequence shown here is derived from an EMBL/GenBank/DDBJ whole genome shotgun (WGS) entry which is preliminary data.</text>
</comment>
<reference evidence="1 2" key="1">
    <citation type="submission" date="2016-12" db="EMBL/GenBank/DDBJ databases">
        <title>Diversity of luminous bacteria.</title>
        <authorList>
            <person name="Yoshizawa S."/>
            <person name="Kogure K."/>
        </authorList>
    </citation>
    <scope>NUCLEOTIDE SEQUENCE [LARGE SCALE GENOMIC DNA]</scope>
    <source>
        <strain evidence="1 2">SA4-48</strain>
    </source>
</reference>
<dbReference type="RefSeq" id="WP_105052699.1">
    <property type="nucleotide sequence ID" value="NZ_BMYG01000006.1"/>
</dbReference>
<dbReference type="AlphaFoldDB" id="A0A2S7UWV8"/>
<proteinExistence type="predicted"/>
<evidence type="ECO:0000313" key="1">
    <source>
        <dbReference type="EMBL" id="PQJ54185.1"/>
    </source>
</evidence>
<dbReference type="EMBL" id="MSCH01000003">
    <property type="protein sequence ID" value="PQJ54185.1"/>
    <property type="molecule type" value="Genomic_DNA"/>
</dbReference>
<dbReference type="Proteomes" id="UP000239007">
    <property type="component" value="Unassembled WGS sequence"/>
</dbReference>
<evidence type="ECO:0000313" key="2">
    <source>
        <dbReference type="Proteomes" id="UP000239007"/>
    </source>
</evidence>
<sequence>MPASLFLKQILGLTSEESNLLNKTVKQTKWNSFEELLALFPEEDPELATIRTKIKDYINPPA</sequence>
<name>A0A2S7UWV8_9GAMM</name>
<organism evidence="1 2">
    <name type="scientific">Psychrosphaera saromensis</name>
    <dbReference type="NCBI Taxonomy" id="716813"/>
    <lineage>
        <taxon>Bacteria</taxon>
        <taxon>Pseudomonadati</taxon>
        <taxon>Pseudomonadota</taxon>
        <taxon>Gammaproteobacteria</taxon>
        <taxon>Alteromonadales</taxon>
        <taxon>Pseudoalteromonadaceae</taxon>
        <taxon>Psychrosphaera</taxon>
    </lineage>
</organism>
<gene>
    <name evidence="1" type="ORF">BTO11_11340</name>
</gene>
<keyword evidence="2" id="KW-1185">Reference proteome</keyword>